<dbReference type="Pfam" id="PF02803">
    <property type="entry name" value="Thiolase_C"/>
    <property type="match status" value="1"/>
</dbReference>
<evidence type="ECO:0000256" key="2">
    <source>
        <dbReference type="ARBA" id="ARBA00012705"/>
    </source>
</evidence>
<dbReference type="PANTHER" id="PTHR18919:SF107">
    <property type="entry name" value="ACETYL-COA ACETYLTRANSFERASE, CYTOSOLIC"/>
    <property type="match status" value="1"/>
</dbReference>
<dbReference type="SUPFAM" id="SSF53901">
    <property type="entry name" value="Thiolase-like"/>
    <property type="match status" value="2"/>
</dbReference>
<dbReference type="PANTHER" id="PTHR18919">
    <property type="entry name" value="ACETYL-COA C-ACYLTRANSFERASE"/>
    <property type="match status" value="1"/>
</dbReference>
<dbReference type="AlphaFoldDB" id="A0A917P0K2"/>
<dbReference type="NCBIfam" id="TIGR01930">
    <property type="entry name" value="AcCoA-C-Actrans"/>
    <property type="match status" value="1"/>
</dbReference>
<comment type="similarity">
    <text evidence="1 8">Belongs to the thiolase-like superfamily. Thiolase family.</text>
</comment>
<evidence type="ECO:0000256" key="6">
    <source>
        <dbReference type="ARBA" id="ARBA00040529"/>
    </source>
</evidence>
<dbReference type="EMBL" id="BMMU01000017">
    <property type="protein sequence ID" value="GGJ47063.1"/>
    <property type="molecule type" value="Genomic_DNA"/>
</dbReference>
<keyword evidence="12" id="KW-1185">Reference proteome</keyword>
<gene>
    <name evidence="11" type="ORF">GCM10012282_50030</name>
</gene>
<sequence>MIVAGARTPMGRLLGSLKTFSGADLGGFAIKAALDRAGIGGDQVQYVIMGQVLQAGAGQIPARQAAVKAGIPMNVPALTINKVCLSGLDAIALADQLIRAGEFDIVVAGGQESMTNAPHLLPKSREGFKYGAIEMLDAMAYDGLTDAFENIAMGESTEKHNTRLGILRPEQDEIAAASHQRAAAAQKNGVFEAEITPVEIPQRKGEPIVFSQDEGIRAETTAESLGKLRPAFTKDGTITAGTSSQISDGAAAVVVMSRAKAEELGLEWIAEIGAHGNVAGPDNSLQSQPSNAILHALGKEGLGVEDLDLIEINEAFAAVAVQSIKDLGVSTERVNVNGGAIALGHPIGMSGARLVLHLALELKRRGGGVGAAALCGGGGQGDALIVRVPKA</sequence>
<dbReference type="InterPro" id="IPR020610">
    <property type="entry name" value="Thiolase_AS"/>
</dbReference>
<evidence type="ECO:0000256" key="4">
    <source>
        <dbReference type="ARBA" id="ARBA00023315"/>
    </source>
</evidence>
<dbReference type="Gene3D" id="3.40.47.10">
    <property type="match status" value="2"/>
</dbReference>
<feature type="active site" description="Proton acceptor" evidence="7">
    <location>
        <position position="345"/>
    </location>
</feature>
<feature type="active site" description="Proton acceptor" evidence="7">
    <location>
        <position position="375"/>
    </location>
</feature>
<dbReference type="InterPro" id="IPR020617">
    <property type="entry name" value="Thiolase_C"/>
</dbReference>
<evidence type="ECO:0000256" key="3">
    <source>
        <dbReference type="ARBA" id="ARBA00022679"/>
    </source>
</evidence>
<dbReference type="FunFam" id="3.40.47.10:FF:000010">
    <property type="entry name" value="Acetyl-CoA acetyltransferase (Thiolase)"/>
    <property type="match status" value="1"/>
</dbReference>
<evidence type="ECO:0000256" key="1">
    <source>
        <dbReference type="ARBA" id="ARBA00010982"/>
    </source>
</evidence>
<protein>
    <recommendedName>
        <fullName evidence="6">Probable acetyl-CoA acetyltransferase</fullName>
        <ecNumber evidence="2">2.3.1.9</ecNumber>
    </recommendedName>
    <alternativeName>
        <fullName evidence="5">Acetoacetyl-CoA thiolase</fullName>
    </alternativeName>
</protein>
<dbReference type="PIRSF" id="PIRSF000429">
    <property type="entry name" value="Ac-CoA_Ac_transf"/>
    <property type="match status" value="1"/>
</dbReference>
<dbReference type="InterPro" id="IPR002155">
    <property type="entry name" value="Thiolase"/>
</dbReference>
<dbReference type="GO" id="GO:0003985">
    <property type="term" value="F:acetyl-CoA C-acetyltransferase activity"/>
    <property type="evidence" value="ECO:0007669"/>
    <property type="project" value="UniProtKB-EC"/>
</dbReference>
<dbReference type="InterPro" id="IPR020613">
    <property type="entry name" value="Thiolase_CS"/>
</dbReference>
<comment type="caution">
    <text evidence="11">The sequence shown here is derived from an EMBL/GenBank/DDBJ whole genome shotgun (WGS) entry which is preliminary data.</text>
</comment>
<dbReference type="InterPro" id="IPR020616">
    <property type="entry name" value="Thiolase_N"/>
</dbReference>
<dbReference type="PROSITE" id="PS00099">
    <property type="entry name" value="THIOLASE_3"/>
    <property type="match status" value="1"/>
</dbReference>
<dbReference type="Proteomes" id="UP000625682">
    <property type="component" value="Unassembled WGS sequence"/>
</dbReference>
<name>A0A917P0K2_9ACTN</name>
<organism evidence="11 12">
    <name type="scientific">Streptomyces lacrimifluminis</name>
    <dbReference type="NCBI Taxonomy" id="1500077"/>
    <lineage>
        <taxon>Bacteria</taxon>
        <taxon>Bacillati</taxon>
        <taxon>Actinomycetota</taxon>
        <taxon>Actinomycetes</taxon>
        <taxon>Kitasatosporales</taxon>
        <taxon>Streptomycetaceae</taxon>
        <taxon>Streptomyces</taxon>
    </lineage>
</organism>
<evidence type="ECO:0000256" key="5">
    <source>
        <dbReference type="ARBA" id="ARBA00030755"/>
    </source>
</evidence>
<keyword evidence="4 8" id="KW-0012">Acyltransferase</keyword>
<evidence type="ECO:0000313" key="11">
    <source>
        <dbReference type="EMBL" id="GGJ47063.1"/>
    </source>
</evidence>
<dbReference type="InterPro" id="IPR020615">
    <property type="entry name" value="Thiolase_acyl_enz_int_AS"/>
</dbReference>
<feature type="active site" description="Acyl-thioester intermediate" evidence="7">
    <location>
        <position position="84"/>
    </location>
</feature>
<evidence type="ECO:0000259" key="10">
    <source>
        <dbReference type="Pfam" id="PF02803"/>
    </source>
</evidence>
<dbReference type="InterPro" id="IPR016039">
    <property type="entry name" value="Thiolase-like"/>
</dbReference>
<proteinExistence type="inferred from homology"/>
<feature type="domain" description="Thiolase N-terminal" evidence="9">
    <location>
        <begin position="1"/>
        <end position="258"/>
    </location>
</feature>
<dbReference type="Pfam" id="PF00108">
    <property type="entry name" value="Thiolase_N"/>
    <property type="match status" value="1"/>
</dbReference>
<dbReference type="PROSITE" id="PS00737">
    <property type="entry name" value="THIOLASE_2"/>
    <property type="match status" value="1"/>
</dbReference>
<dbReference type="EC" id="2.3.1.9" evidence="2"/>
<feature type="domain" description="Thiolase C-terminal" evidence="10">
    <location>
        <begin position="267"/>
        <end position="387"/>
    </location>
</feature>
<evidence type="ECO:0000256" key="8">
    <source>
        <dbReference type="RuleBase" id="RU003557"/>
    </source>
</evidence>
<dbReference type="CDD" id="cd00751">
    <property type="entry name" value="thiolase"/>
    <property type="match status" value="1"/>
</dbReference>
<reference evidence="11" key="1">
    <citation type="journal article" date="2014" name="Int. J. Syst. Evol. Microbiol.">
        <title>Complete genome sequence of Corynebacterium casei LMG S-19264T (=DSM 44701T), isolated from a smear-ripened cheese.</title>
        <authorList>
            <consortium name="US DOE Joint Genome Institute (JGI-PGF)"/>
            <person name="Walter F."/>
            <person name="Albersmeier A."/>
            <person name="Kalinowski J."/>
            <person name="Ruckert C."/>
        </authorList>
    </citation>
    <scope>NUCLEOTIDE SEQUENCE</scope>
    <source>
        <strain evidence="11">CGMCC 4.7272</strain>
    </source>
</reference>
<accession>A0A917P0K2</accession>
<evidence type="ECO:0000256" key="7">
    <source>
        <dbReference type="PIRSR" id="PIRSR000429-1"/>
    </source>
</evidence>
<reference evidence="11" key="2">
    <citation type="submission" date="2020-09" db="EMBL/GenBank/DDBJ databases">
        <authorList>
            <person name="Sun Q."/>
            <person name="Zhou Y."/>
        </authorList>
    </citation>
    <scope>NUCLEOTIDE SEQUENCE</scope>
    <source>
        <strain evidence="11">CGMCC 4.7272</strain>
    </source>
</reference>
<evidence type="ECO:0000259" key="9">
    <source>
        <dbReference type="Pfam" id="PF00108"/>
    </source>
</evidence>
<keyword evidence="3 8" id="KW-0808">Transferase</keyword>
<evidence type="ECO:0000313" key="12">
    <source>
        <dbReference type="Proteomes" id="UP000625682"/>
    </source>
</evidence>
<dbReference type="PROSITE" id="PS00098">
    <property type="entry name" value="THIOLASE_1"/>
    <property type="match status" value="1"/>
</dbReference>